<evidence type="ECO:0000313" key="8">
    <source>
        <dbReference type="Proteomes" id="UP000824120"/>
    </source>
</evidence>
<dbReference type="Proteomes" id="UP000824120">
    <property type="component" value="Chromosome 9"/>
</dbReference>
<comment type="similarity">
    <text evidence="2 6">Belongs to the plant self-incompatibility (S1) protein family.</text>
</comment>
<keyword evidence="5 6" id="KW-0732">Signal</keyword>
<evidence type="ECO:0000256" key="2">
    <source>
        <dbReference type="ARBA" id="ARBA00005581"/>
    </source>
</evidence>
<comment type="caution">
    <text evidence="7">The sequence shown here is derived from an EMBL/GenBank/DDBJ whole genome shotgun (WGS) entry which is preliminary data.</text>
</comment>
<keyword evidence="8" id="KW-1185">Reference proteome</keyword>
<comment type="subcellular location">
    <subcellularLocation>
        <location evidence="1 6">Secreted</location>
    </subcellularLocation>
</comment>
<keyword evidence="3 6" id="KW-0713">Self-incompatibility</keyword>
<evidence type="ECO:0000256" key="1">
    <source>
        <dbReference type="ARBA" id="ARBA00004613"/>
    </source>
</evidence>
<dbReference type="InterPro" id="IPR010264">
    <property type="entry name" value="Self-incomp_S1"/>
</dbReference>
<keyword evidence="4 6" id="KW-0964">Secreted</keyword>
<evidence type="ECO:0000256" key="4">
    <source>
        <dbReference type="ARBA" id="ARBA00022525"/>
    </source>
</evidence>
<organism evidence="7 8">
    <name type="scientific">Solanum commersonii</name>
    <name type="common">Commerson's wild potato</name>
    <name type="synonym">Commerson's nightshade</name>
    <dbReference type="NCBI Taxonomy" id="4109"/>
    <lineage>
        <taxon>Eukaryota</taxon>
        <taxon>Viridiplantae</taxon>
        <taxon>Streptophyta</taxon>
        <taxon>Embryophyta</taxon>
        <taxon>Tracheophyta</taxon>
        <taxon>Spermatophyta</taxon>
        <taxon>Magnoliopsida</taxon>
        <taxon>eudicotyledons</taxon>
        <taxon>Gunneridae</taxon>
        <taxon>Pentapetalae</taxon>
        <taxon>asterids</taxon>
        <taxon>lamiids</taxon>
        <taxon>Solanales</taxon>
        <taxon>Solanaceae</taxon>
        <taxon>Solanoideae</taxon>
        <taxon>Solaneae</taxon>
        <taxon>Solanum</taxon>
    </lineage>
</organism>
<evidence type="ECO:0000256" key="3">
    <source>
        <dbReference type="ARBA" id="ARBA00022471"/>
    </source>
</evidence>
<dbReference type="AlphaFoldDB" id="A0A9J5XKM2"/>
<dbReference type="GO" id="GO:0005576">
    <property type="term" value="C:extracellular region"/>
    <property type="evidence" value="ECO:0007669"/>
    <property type="project" value="UniProtKB-SubCell"/>
</dbReference>
<evidence type="ECO:0000313" key="7">
    <source>
        <dbReference type="EMBL" id="KAG5588365.1"/>
    </source>
</evidence>
<dbReference type="GO" id="GO:0060320">
    <property type="term" value="P:rejection of self pollen"/>
    <property type="evidence" value="ECO:0007669"/>
    <property type="project" value="UniProtKB-KW"/>
</dbReference>
<dbReference type="OrthoDB" id="1289429at2759"/>
<reference evidence="7 8" key="1">
    <citation type="submission" date="2020-09" db="EMBL/GenBank/DDBJ databases">
        <title>De no assembly of potato wild relative species, Solanum commersonii.</title>
        <authorList>
            <person name="Cho K."/>
        </authorList>
    </citation>
    <scope>NUCLEOTIDE SEQUENCE [LARGE SCALE GENOMIC DNA]</scope>
    <source>
        <strain evidence="7">LZ3.2</strain>
        <tissue evidence="7">Leaf</tissue>
    </source>
</reference>
<name>A0A9J5XKM2_SOLCO</name>
<proteinExistence type="inferred from homology"/>
<dbReference type="EMBL" id="JACXVP010000009">
    <property type="protein sequence ID" value="KAG5588365.1"/>
    <property type="molecule type" value="Genomic_DNA"/>
</dbReference>
<sequence>MAISFIKIFLLLLIIFPLDLSFARFCLTTDLQVHIINKLPDQSLLPLQIHCESRDDDLGNHNLAINEDYNWQFCEAFYENTLYFCRFRWGIKYKRIDVFNDAYTCLDGLTVPNLLNYCKWEVRSDGFYLEQYDSTTGTYFMTLIYKWR</sequence>
<dbReference type="PANTHER" id="PTHR31232:SF172">
    <property type="entry name" value="S-PROTEIN HOMOLOG"/>
    <property type="match status" value="1"/>
</dbReference>
<protein>
    <recommendedName>
        <fullName evidence="6">S-protein homolog</fullName>
    </recommendedName>
</protein>
<evidence type="ECO:0000256" key="6">
    <source>
        <dbReference type="RuleBase" id="RU367044"/>
    </source>
</evidence>
<feature type="chain" id="PRO_5039963709" description="S-protein homolog" evidence="6">
    <location>
        <begin position="24"/>
        <end position="148"/>
    </location>
</feature>
<accession>A0A9J5XKM2</accession>
<evidence type="ECO:0000256" key="5">
    <source>
        <dbReference type="ARBA" id="ARBA00022729"/>
    </source>
</evidence>
<dbReference type="PANTHER" id="PTHR31232">
    <property type="match status" value="1"/>
</dbReference>
<dbReference type="Pfam" id="PF05938">
    <property type="entry name" value="Self-incomp_S1"/>
    <property type="match status" value="1"/>
</dbReference>
<feature type="signal peptide" evidence="6">
    <location>
        <begin position="1"/>
        <end position="23"/>
    </location>
</feature>
<gene>
    <name evidence="7" type="ORF">H5410_048799</name>
</gene>